<name>A0A9Q0LDB4_ANAIG</name>
<evidence type="ECO:0000313" key="2">
    <source>
        <dbReference type="EMBL" id="KAJ5070345.1"/>
    </source>
</evidence>
<reference evidence="2" key="1">
    <citation type="submission" date="2022-10" db="EMBL/GenBank/DDBJ databases">
        <title>Novel sulphate-reducing endosymbionts in the free-living metamonad Anaeramoeba.</title>
        <authorList>
            <person name="Jerlstrom-Hultqvist J."/>
            <person name="Cepicka I."/>
            <person name="Gallot-Lavallee L."/>
            <person name="Salas-Leiva D."/>
            <person name="Curtis B.A."/>
            <person name="Zahonova K."/>
            <person name="Pipaliya S."/>
            <person name="Dacks J."/>
            <person name="Roger A.J."/>
        </authorList>
    </citation>
    <scope>NUCLEOTIDE SEQUENCE</scope>
    <source>
        <strain evidence="2">BMAN</strain>
    </source>
</reference>
<accession>A0A9Q0LDB4</accession>
<dbReference type="AlphaFoldDB" id="A0A9Q0LDB4"/>
<organism evidence="2 3">
    <name type="scientific">Anaeramoeba ignava</name>
    <name type="common">Anaerobic marine amoeba</name>
    <dbReference type="NCBI Taxonomy" id="1746090"/>
    <lineage>
        <taxon>Eukaryota</taxon>
        <taxon>Metamonada</taxon>
        <taxon>Anaeramoebidae</taxon>
        <taxon>Anaeramoeba</taxon>
    </lineage>
</organism>
<evidence type="ECO:0000256" key="1">
    <source>
        <dbReference type="SAM" id="MobiDB-lite"/>
    </source>
</evidence>
<gene>
    <name evidence="2" type="ORF">M0811_11011</name>
</gene>
<dbReference type="Proteomes" id="UP001149090">
    <property type="component" value="Unassembled WGS sequence"/>
</dbReference>
<protein>
    <submittedName>
        <fullName evidence="2">Uncharacterized protein</fullName>
    </submittedName>
</protein>
<sequence>MAYYYRNLDSSEREAVDLLMNLKKAFERSFPISGVSPLRTAIKQNKEEQKAKFTRNENQHLEPQMGCPNLTVTKIPQTSARESNFFTRSKIDKNEIHKVTRHKQHKRSTSMESKGNKESYAEKMTNQIIGETKETAKQKVKRSWEDDFEHNLKNFIKRKPIPGIGLRLDMIAKYRPQYISGWRSDSSTTIHGNAPKKIRISNKLFRFLEKATGQSSKNARRSVSAYFAKLGYTNSSKYHRGRLTFRKV</sequence>
<evidence type="ECO:0000313" key="3">
    <source>
        <dbReference type="Proteomes" id="UP001149090"/>
    </source>
</evidence>
<keyword evidence="3" id="KW-1185">Reference proteome</keyword>
<dbReference type="EMBL" id="JAPDFW010000096">
    <property type="protein sequence ID" value="KAJ5070345.1"/>
    <property type="molecule type" value="Genomic_DNA"/>
</dbReference>
<proteinExistence type="predicted"/>
<feature type="region of interest" description="Disordered" evidence="1">
    <location>
        <begin position="98"/>
        <end position="118"/>
    </location>
</feature>
<comment type="caution">
    <text evidence="2">The sequence shown here is derived from an EMBL/GenBank/DDBJ whole genome shotgun (WGS) entry which is preliminary data.</text>
</comment>
<feature type="compositionally biased region" description="Basic residues" evidence="1">
    <location>
        <begin position="99"/>
        <end position="108"/>
    </location>
</feature>